<dbReference type="Proteomes" id="UP000644699">
    <property type="component" value="Unassembled WGS sequence"/>
</dbReference>
<dbReference type="AlphaFoldDB" id="A0A916ZLQ3"/>
<dbReference type="Pfam" id="PF01261">
    <property type="entry name" value="AP_endonuc_2"/>
    <property type="match status" value="1"/>
</dbReference>
<evidence type="ECO:0000313" key="3">
    <source>
        <dbReference type="Proteomes" id="UP000644699"/>
    </source>
</evidence>
<dbReference type="Gene3D" id="3.20.20.150">
    <property type="entry name" value="Divalent-metal-dependent TIM barrel enzymes"/>
    <property type="match status" value="1"/>
</dbReference>
<comment type="caution">
    <text evidence="2">The sequence shown here is derived from an EMBL/GenBank/DDBJ whole genome shotgun (WGS) entry which is preliminary data.</text>
</comment>
<dbReference type="PANTHER" id="PTHR12110:SF41">
    <property type="entry name" value="INOSOSE DEHYDRATASE"/>
    <property type="match status" value="1"/>
</dbReference>
<dbReference type="InterPro" id="IPR036237">
    <property type="entry name" value="Xyl_isomerase-like_sf"/>
</dbReference>
<dbReference type="InterPro" id="IPR013022">
    <property type="entry name" value="Xyl_isomerase-like_TIM-brl"/>
</dbReference>
<dbReference type="SUPFAM" id="SSF51658">
    <property type="entry name" value="Xylose isomerase-like"/>
    <property type="match status" value="1"/>
</dbReference>
<evidence type="ECO:0000313" key="2">
    <source>
        <dbReference type="EMBL" id="GGE03658.1"/>
    </source>
</evidence>
<sequence>MTAWKMAYHANCWGALGGDAVGVTSIGRLAYRTFGDMDRAAREIAAAGYEGIEFFDGNVLDAEAEDFASLRRLLDETGLALVAVYSGGNFIFADILEEELARIERAADAARALGAEHLVVGGGATRLSGVRAGDHDALAAALEKVVGLAERRGLKAQYHPHLSTIVERPEEIARVFAKTSIGFCPDTAHLAAAGGDPAALVAEHAGRISYVHLKGWQREPFAFVPVGQGDCDNGAVIRALRTIGYEGWVCNELDAWPDPAAGARESLAFVKAEVGKG</sequence>
<keyword evidence="3" id="KW-1185">Reference proteome</keyword>
<evidence type="ECO:0000259" key="1">
    <source>
        <dbReference type="Pfam" id="PF01261"/>
    </source>
</evidence>
<protein>
    <submittedName>
        <fullName evidence="2">Inosose dehydratase</fullName>
    </submittedName>
</protein>
<proteinExistence type="predicted"/>
<accession>A0A916ZLQ3</accession>
<reference evidence="2" key="1">
    <citation type="journal article" date="2014" name="Int. J. Syst. Evol. Microbiol.">
        <title>Complete genome sequence of Corynebacterium casei LMG S-19264T (=DSM 44701T), isolated from a smear-ripened cheese.</title>
        <authorList>
            <consortium name="US DOE Joint Genome Institute (JGI-PGF)"/>
            <person name="Walter F."/>
            <person name="Albersmeier A."/>
            <person name="Kalinowski J."/>
            <person name="Ruckert C."/>
        </authorList>
    </citation>
    <scope>NUCLEOTIDE SEQUENCE</scope>
    <source>
        <strain evidence="2">CGMCC 1.15367</strain>
    </source>
</reference>
<dbReference type="InterPro" id="IPR050312">
    <property type="entry name" value="IolE/XylAMocC-like"/>
</dbReference>
<gene>
    <name evidence="2" type="primary">iolE</name>
    <name evidence="2" type="ORF">GCM10011390_23260</name>
</gene>
<reference evidence="2" key="2">
    <citation type="submission" date="2020-09" db="EMBL/GenBank/DDBJ databases">
        <authorList>
            <person name="Sun Q."/>
            <person name="Zhou Y."/>
        </authorList>
    </citation>
    <scope>NUCLEOTIDE SEQUENCE</scope>
    <source>
        <strain evidence="2">CGMCC 1.15367</strain>
    </source>
</reference>
<dbReference type="RefSeq" id="WP_188908587.1">
    <property type="nucleotide sequence ID" value="NZ_BMIQ01000003.1"/>
</dbReference>
<organism evidence="2 3">
    <name type="scientific">Aureimonas endophytica</name>
    <dbReference type="NCBI Taxonomy" id="2027858"/>
    <lineage>
        <taxon>Bacteria</taxon>
        <taxon>Pseudomonadati</taxon>
        <taxon>Pseudomonadota</taxon>
        <taxon>Alphaproteobacteria</taxon>
        <taxon>Hyphomicrobiales</taxon>
        <taxon>Aurantimonadaceae</taxon>
        <taxon>Aureimonas</taxon>
    </lineage>
</organism>
<dbReference type="EMBL" id="BMIQ01000003">
    <property type="protein sequence ID" value="GGE03658.1"/>
    <property type="molecule type" value="Genomic_DNA"/>
</dbReference>
<dbReference type="PANTHER" id="PTHR12110">
    <property type="entry name" value="HYDROXYPYRUVATE ISOMERASE"/>
    <property type="match status" value="1"/>
</dbReference>
<feature type="domain" description="Xylose isomerase-like TIM barrel" evidence="1">
    <location>
        <begin position="42"/>
        <end position="272"/>
    </location>
</feature>
<name>A0A916ZLQ3_9HYPH</name>